<organism evidence="1 2">
    <name type="scientific">Streptomyces gossypii</name>
    <dbReference type="NCBI Taxonomy" id="2883101"/>
    <lineage>
        <taxon>Bacteria</taxon>
        <taxon>Bacillati</taxon>
        <taxon>Actinomycetota</taxon>
        <taxon>Actinomycetes</taxon>
        <taxon>Kitasatosporales</taxon>
        <taxon>Streptomycetaceae</taxon>
        <taxon>Streptomyces</taxon>
    </lineage>
</organism>
<dbReference type="EMBL" id="JAJAGO010000019">
    <property type="protein sequence ID" value="MCT2594229.1"/>
    <property type="molecule type" value="Genomic_DNA"/>
</dbReference>
<evidence type="ECO:0008006" key="3">
    <source>
        <dbReference type="Google" id="ProtNLM"/>
    </source>
</evidence>
<comment type="caution">
    <text evidence="1">The sequence shown here is derived from an EMBL/GenBank/DDBJ whole genome shotgun (WGS) entry which is preliminary data.</text>
</comment>
<sequence length="620" mass="66949">MKYSYRRNLLSDYSAYPIVTPLGWDVNGGLLNTVKGNVYWGSDSDYIWVITSTGSTDTVADTEAATVSPGEEYTAGVWVIPADRAATVTISIVWLNSVSAPVGTPASQIWNTPSGNLQRRASVYGTAPIGASKALVRVSVTNGAAGDETYMDGTYLGLQSSQIWEQSMLTFGEVYCEPTGAESLWSAAGGTLVRDESAYVPDEAHADGATMLKAIPDGVAPVLTVWPTRELPVTPGTEYSFGTRVVIRQNSDPLAVINARVRAEWLGEAGEVLSSSEGDYGTSTSADVWVYTVRELVVLAPEGAVSVRVLVDVDPTASTATGYYMHGWRVVPATPLYTLSTDEDAGAVILTIPAYPWRDTDRLTIWRVHADGSQHPLRAWHGDVNGDEHWSSQTETFEDYEAPPGVEIRYRIITYSDTTEEHYDTTTHKITAPSLPDPSYVWLKSPGLPVLNTKAVMQSPPAWSYASRSASHPIVGRSEPLIIFAPRDGRVGTLSVLTWTYADEQAVLALLKSGSSLLLHAAPGYGIEGGMHLSVGDVTTSPVSPDGREETRIWTLAVSEVSRPKGRLQGSRLRTWDTLADPFYSSQPDWASLLNDFSSWANVLVGITGGGYDDDAPDVA</sequence>
<accession>A0ABT2K3M7</accession>
<proteinExistence type="predicted"/>
<protein>
    <recommendedName>
        <fullName evidence="3">Minor tail protein</fullName>
    </recommendedName>
</protein>
<dbReference type="Proteomes" id="UP001156389">
    <property type="component" value="Unassembled WGS sequence"/>
</dbReference>
<keyword evidence="2" id="KW-1185">Reference proteome</keyword>
<reference evidence="1 2" key="1">
    <citation type="submission" date="2021-10" db="EMBL/GenBank/DDBJ databases">
        <title>Streptomyces gossypii sp. nov., isolated from soil collected from cotton field.</title>
        <authorList>
            <person name="Ge X."/>
            <person name="Chen X."/>
            <person name="Liu W."/>
        </authorList>
    </citation>
    <scope>NUCLEOTIDE SEQUENCE [LARGE SCALE GENOMIC DNA]</scope>
    <source>
        <strain evidence="1 2">N2-109</strain>
    </source>
</reference>
<gene>
    <name evidence="1" type="ORF">LHJ74_30715</name>
</gene>
<evidence type="ECO:0000313" key="1">
    <source>
        <dbReference type="EMBL" id="MCT2594229.1"/>
    </source>
</evidence>
<name>A0ABT2K3M7_9ACTN</name>
<dbReference type="RefSeq" id="WP_260221542.1">
    <property type="nucleotide sequence ID" value="NZ_JAJAGO010000019.1"/>
</dbReference>
<evidence type="ECO:0000313" key="2">
    <source>
        <dbReference type="Proteomes" id="UP001156389"/>
    </source>
</evidence>